<comment type="caution">
    <text evidence="6">The sequence shown here is derived from an EMBL/GenBank/DDBJ whole genome shotgun (WGS) entry which is preliminary data.</text>
</comment>
<keyword evidence="2" id="KW-0808">Transferase</keyword>
<dbReference type="Proteomes" id="UP001165587">
    <property type="component" value="Unassembled WGS sequence"/>
</dbReference>
<evidence type="ECO:0000313" key="7">
    <source>
        <dbReference type="Proteomes" id="UP001165587"/>
    </source>
</evidence>
<gene>
    <name evidence="6" type="ORF">N1028_07765</name>
</gene>
<sequence length="244" mass="26312">MSHDHAAHDHDAHDHVTHGHDGHDDGARGQVVPADASAFWESRYGERSRIWSGNANRALIDTVADLKPGTALDLGSGEGGDSLWLAEQGWRVTGIDISPTALARGADEADARGIPADRITWQHHDLVDWHPGADERYDLVSACFLHAPVEVAFPREDVLRRAAGTVATGGHLLVVGHAGIPPWATEHHHDDTELPTNAQVLDALALDPAAWTTVVDENRPRRATAPDGTVVDIHDAVLLLRRTA</sequence>
<organism evidence="6 7">
    <name type="scientific">Herbiconiux oxytropis</name>
    <dbReference type="NCBI Taxonomy" id="2970915"/>
    <lineage>
        <taxon>Bacteria</taxon>
        <taxon>Bacillati</taxon>
        <taxon>Actinomycetota</taxon>
        <taxon>Actinomycetes</taxon>
        <taxon>Micrococcales</taxon>
        <taxon>Microbacteriaceae</taxon>
        <taxon>Herbiconiux</taxon>
    </lineage>
</organism>
<proteinExistence type="predicted"/>
<keyword evidence="7" id="KW-1185">Reference proteome</keyword>
<accession>A0AA41XD03</accession>
<evidence type="ECO:0000256" key="2">
    <source>
        <dbReference type="ARBA" id="ARBA00022679"/>
    </source>
</evidence>
<evidence type="ECO:0000256" key="1">
    <source>
        <dbReference type="ARBA" id="ARBA00022603"/>
    </source>
</evidence>
<dbReference type="Pfam" id="PF13649">
    <property type="entry name" value="Methyltransf_25"/>
    <property type="match status" value="1"/>
</dbReference>
<feature type="region of interest" description="Disordered" evidence="4">
    <location>
        <begin position="1"/>
        <end position="30"/>
    </location>
</feature>
<dbReference type="PANTHER" id="PTHR43464:SF19">
    <property type="entry name" value="UBIQUINONE BIOSYNTHESIS O-METHYLTRANSFERASE, MITOCHONDRIAL"/>
    <property type="match status" value="1"/>
</dbReference>
<dbReference type="InterPro" id="IPR041698">
    <property type="entry name" value="Methyltransf_25"/>
</dbReference>
<dbReference type="AlphaFoldDB" id="A0AA41XD03"/>
<dbReference type="Gene3D" id="3.40.50.150">
    <property type="entry name" value="Vaccinia Virus protein VP39"/>
    <property type="match status" value="1"/>
</dbReference>
<evidence type="ECO:0000256" key="4">
    <source>
        <dbReference type="SAM" id="MobiDB-lite"/>
    </source>
</evidence>
<reference evidence="6" key="1">
    <citation type="submission" date="2022-08" db="EMBL/GenBank/DDBJ databases">
        <authorList>
            <person name="Deng Y."/>
            <person name="Han X.-F."/>
            <person name="Zhang Y.-Q."/>
        </authorList>
    </citation>
    <scope>NUCLEOTIDE SEQUENCE</scope>
    <source>
        <strain evidence="6">CPCC 203407</strain>
    </source>
</reference>
<name>A0AA41XD03_9MICO</name>
<evidence type="ECO:0000256" key="3">
    <source>
        <dbReference type="ARBA" id="ARBA00022691"/>
    </source>
</evidence>
<dbReference type="CDD" id="cd02440">
    <property type="entry name" value="AdoMet_MTases"/>
    <property type="match status" value="1"/>
</dbReference>
<dbReference type="EMBL" id="JANLCK010000003">
    <property type="protein sequence ID" value="MCS5725792.1"/>
    <property type="molecule type" value="Genomic_DNA"/>
</dbReference>
<evidence type="ECO:0000313" key="6">
    <source>
        <dbReference type="EMBL" id="MCS5725792.1"/>
    </source>
</evidence>
<feature type="compositionally biased region" description="Basic and acidic residues" evidence="4">
    <location>
        <begin position="1"/>
        <end position="27"/>
    </location>
</feature>
<dbReference type="RefSeq" id="WP_259526368.1">
    <property type="nucleotide sequence ID" value="NZ_JANLCK010000003.1"/>
</dbReference>
<feature type="domain" description="Methyltransferase" evidence="5">
    <location>
        <begin position="72"/>
        <end position="170"/>
    </location>
</feature>
<keyword evidence="1 6" id="KW-0489">Methyltransferase</keyword>
<dbReference type="SUPFAM" id="SSF53335">
    <property type="entry name" value="S-adenosyl-L-methionine-dependent methyltransferases"/>
    <property type="match status" value="1"/>
</dbReference>
<protein>
    <submittedName>
        <fullName evidence="6">Class I SAM-dependent methyltransferase</fullName>
    </submittedName>
</protein>
<dbReference type="PANTHER" id="PTHR43464">
    <property type="entry name" value="METHYLTRANSFERASE"/>
    <property type="match status" value="1"/>
</dbReference>
<evidence type="ECO:0000259" key="5">
    <source>
        <dbReference type="Pfam" id="PF13649"/>
    </source>
</evidence>
<dbReference type="GO" id="GO:0032259">
    <property type="term" value="P:methylation"/>
    <property type="evidence" value="ECO:0007669"/>
    <property type="project" value="UniProtKB-KW"/>
</dbReference>
<dbReference type="GO" id="GO:0008168">
    <property type="term" value="F:methyltransferase activity"/>
    <property type="evidence" value="ECO:0007669"/>
    <property type="project" value="UniProtKB-KW"/>
</dbReference>
<keyword evidence="3" id="KW-0949">S-adenosyl-L-methionine</keyword>
<dbReference type="InterPro" id="IPR029063">
    <property type="entry name" value="SAM-dependent_MTases_sf"/>
</dbReference>